<sequence length="150" mass="17134">MATKGYRKYNAKKITIGDIEFDSQTEALYYQELRRNKLVSKIDLQPVYQIINPYKVTCKRCGGNGSTLNTKTSNYNKCRLCQGAGTRSKPGSIYTADFKVTYVDGHEEVIDVKGGPVSKDFPLRKKLFELNTGMELIIVRMDKHKGWIRK</sequence>
<organism evidence="1 2">
    <name type="scientific">Paenalkalicoccus suaedae</name>
    <dbReference type="NCBI Taxonomy" id="2592382"/>
    <lineage>
        <taxon>Bacteria</taxon>
        <taxon>Bacillati</taxon>
        <taxon>Bacillota</taxon>
        <taxon>Bacilli</taxon>
        <taxon>Bacillales</taxon>
        <taxon>Bacillaceae</taxon>
        <taxon>Paenalkalicoccus</taxon>
    </lineage>
</organism>
<reference evidence="2" key="1">
    <citation type="submission" date="2019-07" db="EMBL/GenBank/DDBJ databases">
        <title>Bacillus alkalisoli sp. nov. isolated from saline soil.</title>
        <authorList>
            <person name="Sun J.-Q."/>
            <person name="Xu L."/>
        </authorList>
    </citation>
    <scope>NUCLEOTIDE SEQUENCE [LARGE SCALE GENOMIC DNA]</scope>
    <source>
        <strain evidence="2">M4U3P1</strain>
    </source>
</reference>
<dbReference type="InterPro" id="IPR009414">
    <property type="entry name" value="DUF1064"/>
</dbReference>
<keyword evidence="2" id="KW-1185">Reference proteome</keyword>
<dbReference type="KEGG" id="psua:FLK61_34195"/>
<accession>A0A859FFW5</accession>
<gene>
    <name evidence="1" type="ORF">FLK61_34195</name>
</gene>
<dbReference type="Proteomes" id="UP000318138">
    <property type="component" value="Chromosome"/>
</dbReference>
<dbReference type="Pfam" id="PF06356">
    <property type="entry name" value="DUF1064"/>
    <property type="match status" value="1"/>
</dbReference>
<protein>
    <submittedName>
        <fullName evidence="1">DUF1064 domain-containing protein</fullName>
    </submittedName>
</protein>
<dbReference type="InterPro" id="IPR036410">
    <property type="entry name" value="HSP_DnaJ_Cys-rich_dom_sf"/>
</dbReference>
<dbReference type="EMBL" id="CP041372">
    <property type="protein sequence ID" value="QKS71730.1"/>
    <property type="molecule type" value="Genomic_DNA"/>
</dbReference>
<evidence type="ECO:0000313" key="2">
    <source>
        <dbReference type="Proteomes" id="UP000318138"/>
    </source>
</evidence>
<dbReference type="AlphaFoldDB" id="A0A859FFW5"/>
<proteinExistence type="predicted"/>
<evidence type="ECO:0000313" key="1">
    <source>
        <dbReference type="EMBL" id="QKS71730.1"/>
    </source>
</evidence>
<name>A0A859FFW5_9BACI</name>
<dbReference type="RefSeq" id="WP_176009737.1">
    <property type="nucleotide sequence ID" value="NZ_CP041372.2"/>
</dbReference>
<dbReference type="SUPFAM" id="SSF57938">
    <property type="entry name" value="DnaJ/Hsp40 cysteine-rich domain"/>
    <property type="match status" value="1"/>
</dbReference>